<dbReference type="AlphaFoldDB" id="A0A382JHU5"/>
<gene>
    <name evidence="1" type="ORF">METZ01_LOCUS263591</name>
</gene>
<proteinExistence type="predicted"/>
<reference evidence="1" key="1">
    <citation type="submission" date="2018-05" db="EMBL/GenBank/DDBJ databases">
        <authorList>
            <person name="Lanie J.A."/>
            <person name="Ng W.-L."/>
            <person name="Kazmierczak K.M."/>
            <person name="Andrzejewski T.M."/>
            <person name="Davidsen T.M."/>
            <person name="Wayne K.J."/>
            <person name="Tettelin H."/>
            <person name="Glass J.I."/>
            <person name="Rusch D."/>
            <person name="Podicherti R."/>
            <person name="Tsui H.-C.T."/>
            <person name="Winkler M.E."/>
        </authorList>
    </citation>
    <scope>NUCLEOTIDE SEQUENCE</scope>
</reference>
<name>A0A382JHU5_9ZZZZ</name>
<feature type="non-terminal residue" evidence="1">
    <location>
        <position position="23"/>
    </location>
</feature>
<protein>
    <submittedName>
        <fullName evidence="1">Uncharacterized protein</fullName>
    </submittedName>
</protein>
<accession>A0A382JHU5</accession>
<sequence length="23" mass="2543">MSRTAASLAAIFFLNSFTTGWYS</sequence>
<organism evidence="1">
    <name type="scientific">marine metagenome</name>
    <dbReference type="NCBI Taxonomy" id="408172"/>
    <lineage>
        <taxon>unclassified sequences</taxon>
        <taxon>metagenomes</taxon>
        <taxon>ecological metagenomes</taxon>
    </lineage>
</organism>
<dbReference type="EMBL" id="UINC01073968">
    <property type="protein sequence ID" value="SVC10737.1"/>
    <property type="molecule type" value="Genomic_DNA"/>
</dbReference>
<evidence type="ECO:0000313" key="1">
    <source>
        <dbReference type="EMBL" id="SVC10737.1"/>
    </source>
</evidence>